<dbReference type="OrthoDB" id="10545576at2759"/>
<name>A0A816FFE7_ADIRI</name>
<protein>
    <submittedName>
        <fullName evidence="3">Uncharacterized protein</fullName>
    </submittedName>
</protein>
<feature type="chain" id="PRO_5035689012" evidence="1">
    <location>
        <begin position="23"/>
        <end position="277"/>
    </location>
</feature>
<accession>A0A816FFE7</accession>
<organism evidence="3 4">
    <name type="scientific">Adineta ricciae</name>
    <name type="common">Rotifer</name>
    <dbReference type="NCBI Taxonomy" id="249248"/>
    <lineage>
        <taxon>Eukaryota</taxon>
        <taxon>Metazoa</taxon>
        <taxon>Spiralia</taxon>
        <taxon>Gnathifera</taxon>
        <taxon>Rotifera</taxon>
        <taxon>Eurotatoria</taxon>
        <taxon>Bdelloidea</taxon>
        <taxon>Adinetida</taxon>
        <taxon>Adinetidae</taxon>
        <taxon>Adineta</taxon>
    </lineage>
</organism>
<dbReference type="EMBL" id="CAJNOJ010000784">
    <property type="protein sequence ID" value="CAF1522340.1"/>
    <property type="molecule type" value="Genomic_DNA"/>
</dbReference>
<dbReference type="EMBL" id="CAJNOR010011379">
    <property type="protein sequence ID" value="CAF1660848.1"/>
    <property type="molecule type" value="Genomic_DNA"/>
</dbReference>
<evidence type="ECO:0000313" key="3">
    <source>
        <dbReference type="EMBL" id="CAF1660848.1"/>
    </source>
</evidence>
<dbReference type="AlphaFoldDB" id="A0A816FFE7"/>
<evidence type="ECO:0000313" key="2">
    <source>
        <dbReference type="EMBL" id="CAF1522340.1"/>
    </source>
</evidence>
<sequence>MSRQILIIVLLIVLNTTIIVSAVRCHNDNCSISLNYTADSIIDTTNCTFTVDDACFTLLSIKLPSGESSFSTSPISADLIPIFLLNNRALDSLTTTIWFRKKLMTQSFTYTCTSDSFCGEDRAQEIYHQVKMLHFDSVWSNLAESLHQSSTNNNPTCMNERNEAVTCNGGVCQASFSSESGVVTRACISPRGAIDPTGLMIITSNAASLQLQSTVIYSCNKDRCNDDITVNRVKQILMDSNLFNTTKTTIVSNSAVDHYSCFGTFTFLSLLTFVFWY</sequence>
<reference evidence="3" key="1">
    <citation type="submission" date="2021-02" db="EMBL/GenBank/DDBJ databases">
        <authorList>
            <person name="Nowell W R."/>
        </authorList>
    </citation>
    <scope>NUCLEOTIDE SEQUENCE</scope>
</reference>
<feature type="signal peptide" evidence="1">
    <location>
        <begin position="1"/>
        <end position="22"/>
    </location>
</feature>
<evidence type="ECO:0000313" key="4">
    <source>
        <dbReference type="Proteomes" id="UP000663828"/>
    </source>
</evidence>
<dbReference type="Proteomes" id="UP000663852">
    <property type="component" value="Unassembled WGS sequence"/>
</dbReference>
<keyword evidence="4" id="KW-1185">Reference proteome</keyword>
<comment type="caution">
    <text evidence="3">The sequence shown here is derived from an EMBL/GenBank/DDBJ whole genome shotgun (WGS) entry which is preliminary data.</text>
</comment>
<evidence type="ECO:0000256" key="1">
    <source>
        <dbReference type="SAM" id="SignalP"/>
    </source>
</evidence>
<proteinExistence type="predicted"/>
<keyword evidence="1" id="KW-0732">Signal</keyword>
<gene>
    <name evidence="2" type="ORF">EDS130_LOCUS43964</name>
    <name evidence="3" type="ORF">XAT740_LOCUS56833</name>
</gene>
<dbReference type="Proteomes" id="UP000663828">
    <property type="component" value="Unassembled WGS sequence"/>
</dbReference>